<dbReference type="OrthoDB" id="1118920at2"/>
<dbReference type="Proteomes" id="UP000076128">
    <property type="component" value="Chromosome"/>
</dbReference>
<organism evidence="2 3">
    <name type="scientific">Frigidibacter mobilis</name>
    <dbReference type="NCBI Taxonomy" id="1335048"/>
    <lineage>
        <taxon>Bacteria</taxon>
        <taxon>Pseudomonadati</taxon>
        <taxon>Pseudomonadota</taxon>
        <taxon>Alphaproteobacteria</taxon>
        <taxon>Rhodobacterales</taxon>
        <taxon>Paracoccaceae</taxon>
        <taxon>Frigidibacter</taxon>
    </lineage>
</organism>
<dbReference type="KEGG" id="daa:AKL17_1045"/>
<keyword evidence="3" id="KW-1185">Reference proteome</keyword>
<dbReference type="CDD" id="cd05400">
    <property type="entry name" value="NT_2-5OAS_ClassI-CCAase"/>
    <property type="match status" value="1"/>
</dbReference>
<evidence type="ECO:0008006" key="4">
    <source>
        <dbReference type="Google" id="ProtNLM"/>
    </source>
</evidence>
<dbReference type="EMBL" id="CP012661">
    <property type="protein sequence ID" value="AMY68304.1"/>
    <property type="molecule type" value="Genomic_DNA"/>
</dbReference>
<dbReference type="PATRIC" id="fig|1335048.3.peg.1080"/>
<dbReference type="AlphaFoldDB" id="A0A159Z2I2"/>
<keyword evidence="1" id="KW-0051">Antiviral defense</keyword>
<dbReference type="GO" id="GO:0016779">
    <property type="term" value="F:nucleotidyltransferase activity"/>
    <property type="evidence" value="ECO:0007669"/>
    <property type="project" value="InterPro"/>
</dbReference>
<reference evidence="2 3" key="1">
    <citation type="submission" date="2015-09" db="EMBL/GenBank/DDBJ databases">
        <title>Complete genome sequence of Defluviimonas alba cai42t isolated from an oilfield in Xinjiang.</title>
        <authorList>
            <person name="Geng S."/>
            <person name="Pan X."/>
            <person name="Wu X."/>
        </authorList>
    </citation>
    <scope>NUCLEOTIDE SEQUENCE [LARGE SCALE GENOMIC DNA]</scope>
    <source>
        <strain evidence="3">cai42</strain>
    </source>
</reference>
<dbReference type="Pfam" id="PF18144">
    <property type="entry name" value="SMODS"/>
    <property type="match status" value="1"/>
</dbReference>
<protein>
    <recommendedName>
        <fullName evidence="4">Nucleotidyltransferase</fullName>
    </recommendedName>
</protein>
<sequence length="400" mass="44994">MNQMLRQPLTDNDIRRRKQIFSILDELGEDLDLTETQFVRARQSYGAVGDWLSGSTDPLLISVLVYLHGSSALGTAVKPIGRREFDVDLICFCAGIASGISPAVLKAAVGNRLKEHASYVRILEEKKRCWRLNYAGDFHLDLSPTIANPLCINRGELVPDRTLKEWHPTNPRAYKILFDERAALRPTFAGKIIAMQRDEATVEPFPVREAVKGILRRIVQLLKRHRDVFYENNTEDVAPISIIITTLAMQAYAYCVRRHAFEDEMDVVVETIRMMPHFIERPILDGRRGYAVLNETTDGENFADNWNKDERRAPAFYAWHARALSDFEALRDAVGQDRLSLNMEHSFGPGVTGRVLGNRINAVSEGRKSGLLSVAPLIGLTTSRVTASTAVPVNTFFGDR</sequence>
<accession>A0A159Z2I2</accession>
<dbReference type="STRING" id="1335048.AKL17_1045"/>
<dbReference type="InterPro" id="IPR006116">
    <property type="entry name" value="NT_2-5OAS_ClassI-CCAase"/>
</dbReference>
<dbReference type="RefSeq" id="WP_066811192.1">
    <property type="nucleotide sequence ID" value="NZ_CP012661.1"/>
</dbReference>
<evidence type="ECO:0000313" key="3">
    <source>
        <dbReference type="Proteomes" id="UP000076128"/>
    </source>
</evidence>
<evidence type="ECO:0000256" key="1">
    <source>
        <dbReference type="ARBA" id="ARBA00023118"/>
    </source>
</evidence>
<proteinExistence type="predicted"/>
<gene>
    <name evidence="2" type="ORF">AKL17_1045</name>
</gene>
<dbReference type="GO" id="GO:0051607">
    <property type="term" value="P:defense response to virus"/>
    <property type="evidence" value="ECO:0007669"/>
    <property type="project" value="UniProtKB-KW"/>
</dbReference>
<evidence type="ECO:0000313" key="2">
    <source>
        <dbReference type="EMBL" id="AMY68304.1"/>
    </source>
</evidence>
<name>A0A159Z2I2_9RHOB</name>